<dbReference type="RefSeq" id="WP_136822470.1">
    <property type="nucleotide sequence ID" value="NZ_BMJX01000007.1"/>
</dbReference>
<dbReference type="Proteomes" id="UP000309872">
    <property type="component" value="Unassembled WGS sequence"/>
</dbReference>
<keyword evidence="2" id="KW-1185">Reference proteome</keyword>
<dbReference type="OrthoDB" id="696745at2"/>
<gene>
    <name evidence="1" type="ORF">FAZ19_19635</name>
</gene>
<sequence length="677" mass="76562">MLYGFAIKYKDVLLDVESGSNLTMEWYSTVFNESELFRGSYSYPVDLKWSEKNLTALNFANVLANRLARISVEVSILLFDHTWKSAIMEVEVEDQRLPATLLIDNSIISDTIKDNTLPDMFSYYDGTSKKYSTISMGTTEAEIRAHMLATATNPSAYSYAFPSMTNFGLFGERDLSGNAWINSFNWEDPTVTGAYQLSNIGFYCPTFYLVWLIEEICSKMGFDAIGSFLSHPEIRTWVIYNTGYYTGAEIKADGFALVPARHFPKITVSNFFKILRNDFKLFIYFDSLTKKAHFDISDRILEKESSLDFTEWILDRSMKIKPVKDKAFRIVTAVDDGDEAYKYLSYTKSKRVGLGSDLKAVELAVGAPFMNSGIFTGTLPSPLRQIQTAQTANIYDEQYGETTGFNKKGEISVNEFGFRVFSFRGLLPNSLSEPTWRIPYGTSDNRNALGVVQAAWISTSINGDNNWLDLLCGQFYKLLTLTETVEFNARVPADRFMEVTPMNLCSVSEASKVKTAFLPDRITFEPGKNNVQIYTRVKGYAFHKVFGLLDPGLFELKSYEVVEPTEMAYVAWRWVDNRIVPGSGSEWQEFAKVEFSFYSDPYMMTPKAVSALEILYFYRREFGTGGVIDDPMSVTTGSNVKTHVTGELAIFTNVSGGNMRATIILLESPDKRYVPVF</sequence>
<comment type="caution">
    <text evidence="1">The sequence shown here is derived from an EMBL/GenBank/DDBJ whole genome shotgun (WGS) entry which is preliminary data.</text>
</comment>
<evidence type="ECO:0000313" key="1">
    <source>
        <dbReference type="EMBL" id="TJY62683.1"/>
    </source>
</evidence>
<reference evidence="1 2" key="1">
    <citation type="submission" date="2019-04" db="EMBL/GenBank/DDBJ databases">
        <title>Sphingobacterium olei sp. nov., isolated from oil-contaminated soil.</title>
        <authorList>
            <person name="Liu B."/>
        </authorList>
    </citation>
    <scope>NUCLEOTIDE SEQUENCE [LARGE SCALE GENOMIC DNA]</scope>
    <source>
        <strain evidence="1 2">Y3L14</strain>
    </source>
</reference>
<dbReference type="AlphaFoldDB" id="A0A4U0GUJ4"/>
<accession>A0A4U0GUJ4</accession>
<dbReference type="EMBL" id="SUKA01000007">
    <property type="protein sequence ID" value="TJY62683.1"/>
    <property type="molecule type" value="Genomic_DNA"/>
</dbReference>
<proteinExistence type="predicted"/>
<name>A0A4U0GUJ4_9SPHI</name>
<organism evidence="1 2">
    <name type="scientific">Sphingobacterium alkalisoli</name>
    <dbReference type="NCBI Taxonomy" id="1874115"/>
    <lineage>
        <taxon>Bacteria</taxon>
        <taxon>Pseudomonadati</taxon>
        <taxon>Bacteroidota</taxon>
        <taxon>Sphingobacteriia</taxon>
        <taxon>Sphingobacteriales</taxon>
        <taxon>Sphingobacteriaceae</taxon>
        <taxon>Sphingobacterium</taxon>
    </lineage>
</organism>
<evidence type="ECO:0000313" key="2">
    <source>
        <dbReference type="Proteomes" id="UP000309872"/>
    </source>
</evidence>
<protein>
    <submittedName>
        <fullName evidence="1">Uncharacterized protein</fullName>
    </submittedName>
</protein>